<evidence type="ECO:0000256" key="1">
    <source>
        <dbReference type="ARBA" id="ARBA00005791"/>
    </source>
</evidence>
<dbReference type="Proteomes" id="UP000033918">
    <property type="component" value="Unassembled WGS sequence"/>
</dbReference>
<gene>
    <name evidence="7" type="ORF">UU38_C0004G0012</name>
</gene>
<dbReference type="PANTHER" id="PTHR13887:SF14">
    <property type="entry name" value="DISULFIDE BOND FORMATION PROTEIN D"/>
    <property type="match status" value="1"/>
</dbReference>
<dbReference type="InterPro" id="IPR036249">
    <property type="entry name" value="Thioredoxin-like_sf"/>
</dbReference>
<dbReference type="InterPro" id="IPR013766">
    <property type="entry name" value="Thioredoxin_domain"/>
</dbReference>
<proteinExistence type="inferred from homology"/>
<dbReference type="SUPFAM" id="SSF52833">
    <property type="entry name" value="Thioredoxin-like"/>
    <property type="match status" value="1"/>
</dbReference>
<keyword evidence="7" id="KW-0413">Isomerase</keyword>
<dbReference type="Pfam" id="PF13462">
    <property type="entry name" value="Thioredoxin_4"/>
    <property type="match status" value="1"/>
</dbReference>
<dbReference type="GO" id="GO:0016853">
    <property type="term" value="F:isomerase activity"/>
    <property type="evidence" value="ECO:0007669"/>
    <property type="project" value="UniProtKB-KW"/>
</dbReference>
<evidence type="ECO:0000313" key="7">
    <source>
        <dbReference type="EMBL" id="KKR88650.1"/>
    </source>
</evidence>
<dbReference type="PANTHER" id="PTHR13887">
    <property type="entry name" value="GLUTATHIONE S-TRANSFERASE KAPPA"/>
    <property type="match status" value="1"/>
</dbReference>
<keyword evidence="4" id="KW-1015">Disulfide bond</keyword>
<feature type="domain" description="Thioredoxin" evidence="6">
    <location>
        <begin position="23"/>
        <end position="212"/>
    </location>
</feature>
<evidence type="ECO:0000313" key="8">
    <source>
        <dbReference type="Proteomes" id="UP000033918"/>
    </source>
</evidence>
<protein>
    <submittedName>
        <fullName evidence="7">Protein-disulfide isomerase</fullName>
    </submittedName>
</protein>
<dbReference type="PROSITE" id="PS51352">
    <property type="entry name" value="THIOREDOXIN_2"/>
    <property type="match status" value="1"/>
</dbReference>
<accession>A0A0G0WW65</accession>
<keyword evidence="3" id="KW-0560">Oxidoreductase</keyword>
<reference evidence="7 8" key="1">
    <citation type="journal article" date="2015" name="Nature">
        <title>rRNA introns, odd ribosomes, and small enigmatic genomes across a large radiation of phyla.</title>
        <authorList>
            <person name="Brown C.T."/>
            <person name="Hug L.A."/>
            <person name="Thomas B.C."/>
            <person name="Sharon I."/>
            <person name="Castelle C.J."/>
            <person name="Singh A."/>
            <person name="Wilkins M.J."/>
            <person name="Williams K.H."/>
            <person name="Banfield J.F."/>
        </authorList>
    </citation>
    <scope>NUCLEOTIDE SEQUENCE [LARGE SCALE GENOMIC DNA]</scope>
</reference>
<organism evidence="7 8">
    <name type="scientific">Candidatus Wolfebacteria bacterium GW2011_GWB1_41_12</name>
    <dbReference type="NCBI Taxonomy" id="1619006"/>
    <lineage>
        <taxon>Bacteria</taxon>
        <taxon>Candidatus Wolfeibacteriota</taxon>
    </lineage>
</organism>
<dbReference type="EMBL" id="LCAK01000004">
    <property type="protein sequence ID" value="KKR88650.1"/>
    <property type="molecule type" value="Genomic_DNA"/>
</dbReference>
<evidence type="ECO:0000256" key="3">
    <source>
        <dbReference type="ARBA" id="ARBA00023002"/>
    </source>
</evidence>
<evidence type="ECO:0000256" key="5">
    <source>
        <dbReference type="ARBA" id="ARBA00023284"/>
    </source>
</evidence>
<name>A0A0G0WW65_9BACT</name>
<evidence type="ECO:0000256" key="2">
    <source>
        <dbReference type="ARBA" id="ARBA00022729"/>
    </source>
</evidence>
<dbReference type="Gene3D" id="3.40.30.10">
    <property type="entry name" value="Glutaredoxin"/>
    <property type="match status" value="1"/>
</dbReference>
<comment type="similarity">
    <text evidence="1">Belongs to the thioredoxin family. DsbA subfamily.</text>
</comment>
<evidence type="ECO:0000256" key="4">
    <source>
        <dbReference type="ARBA" id="ARBA00023157"/>
    </source>
</evidence>
<sequence>MRRMLIWSGVALVLIVASWGIVRLAGKPQTAGTGRTPDPIVESDWKKGNPDSKITLIEYADFQCPACAQYYPILNQLFAEYGDRILFVYRHFPLIKIHANAVIAAQAADAAGAQGKFWEMHNLIYENQSVWANLSNSQAADVYSGYASELGLNMEKFNSEMKSSESRERNLKAYNRAIEIGLSATPTFFLNGKFMQPRSYDEFKQLIEDAIKSSV</sequence>
<keyword evidence="5" id="KW-0676">Redox-active center</keyword>
<comment type="caution">
    <text evidence="7">The sequence shown here is derived from an EMBL/GenBank/DDBJ whole genome shotgun (WGS) entry which is preliminary data.</text>
</comment>
<evidence type="ECO:0000259" key="6">
    <source>
        <dbReference type="PROSITE" id="PS51352"/>
    </source>
</evidence>
<dbReference type="InterPro" id="IPR012336">
    <property type="entry name" value="Thioredoxin-like_fold"/>
</dbReference>
<dbReference type="AlphaFoldDB" id="A0A0G0WW65"/>
<keyword evidence="2" id="KW-0732">Signal</keyword>
<dbReference type="GO" id="GO:0016491">
    <property type="term" value="F:oxidoreductase activity"/>
    <property type="evidence" value="ECO:0007669"/>
    <property type="project" value="UniProtKB-KW"/>
</dbReference>